<dbReference type="Pfam" id="PF04832">
    <property type="entry name" value="SOUL"/>
    <property type="match status" value="1"/>
</dbReference>
<reference evidence="3" key="2">
    <citation type="submission" date="2021-04" db="EMBL/GenBank/DDBJ databases">
        <authorList>
            <person name="Podell S."/>
        </authorList>
    </citation>
    <scope>NUCLEOTIDE SEQUENCE</scope>
    <source>
        <strain evidence="3">Hildebrandi</strain>
    </source>
</reference>
<keyword evidence="4" id="KW-1185">Reference proteome</keyword>
<sequence>MLGRLFLLLFASTLTLPGHSFRCVSAGWHEKRQATSTIDTDRVSTSSLRRERKNSPLKASSEGVKDSVPSGDRRLVHTSPLNLNELLQDATNQNATQASLAILSALQEFRAPNNTNSAQEQEHVLNRLLEDGPDASLPFWARFRPLAKFSRRARMYSLRRALDIVSPPVSSNSVTNENVLARRRRALISLLRSLSTEELEEGGRPAIVVLEKKARQASTDSGTDLISRRPRDLETPDYEVLATGDELLGKKKGPSIEIRRYKPYSVCSVPMNKPRPDDSTKTDAKLRAPELKGASSFGALAGYLFGKNQQSTAMKMTTPVFTTGLPEEVGEGSENYGREMQFVLPSEYWGDENLQKAPAPLDGSGVILRNNESEDRAVLMFSGYASTKSSRERLTQLLSSLSARDSKWKVIPNTERIAQYNDPFTPPWRRLNEVSVQVEAR</sequence>
<protein>
    <submittedName>
        <fullName evidence="3">SOUL heme-binding domain containing protein</fullName>
    </submittedName>
</protein>
<evidence type="ECO:0000313" key="4">
    <source>
        <dbReference type="Proteomes" id="UP000693970"/>
    </source>
</evidence>
<organism evidence="3 4">
    <name type="scientific">Nitzschia inconspicua</name>
    <dbReference type="NCBI Taxonomy" id="303405"/>
    <lineage>
        <taxon>Eukaryota</taxon>
        <taxon>Sar</taxon>
        <taxon>Stramenopiles</taxon>
        <taxon>Ochrophyta</taxon>
        <taxon>Bacillariophyta</taxon>
        <taxon>Bacillariophyceae</taxon>
        <taxon>Bacillariophycidae</taxon>
        <taxon>Bacillariales</taxon>
        <taxon>Bacillariaceae</taxon>
        <taxon>Nitzschia</taxon>
    </lineage>
</organism>
<dbReference type="PANTHER" id="PTHR11220:SF58">
    <property type="entry name" value="SOUL HEME-BINDING FAMILY PROTEIN"/>
    <property type="match status" value="1"/>
</dbReference>
<name>A0A9K3PNX3_9STRA</name>
<reference evidence="3" key="1">
    <citation type="journal article" date="2021" name="Sci. Rep.">
        <title>Diploid genomic architecture of Nitzschia inconspicua, an elite biomass production diatom.</title>
        <authorList>
            <person name="Oliver A."/>
            <person name="Podell S."/>
            <person name="Pinowska A."/>
            <person name="Traller J.C."/>
            <person name="Smith S.R."/>
            <person name="McClure R."/>
            <person name="Beliaev A."/>
            <person name="Bohutskyi P."/>
            <person name="Hill E.A."/>
            <person name="Rabines A."/>
            <person name="Zheng H."/>
            <person name="Allen L.Z."/>
            <person name="Kuo A."/>
            <person name="Grigoriev I.V."/>
            <person name="Allen A.E."/>
            <person name="Hazlebeck D."/>
            <person name="Allen E.E."/>
        </authorList>
    </citation>
    <scope>NUCLEOTIDE SEQUENCE</scope>
    <source>
        <strain evidence="3">Hildebrandi</strain>
    </source>
</reference>
<feature type="compositionally biased region" description="Polar residues" evidence="1">
    <location>
        <begin position="37"/>
        <end position="47"/>
    </location>
</feature>
<accession>A0A9K3PNX3</accession>
<evidence type="ECO:0000313" key="3">
    <source>
        <dbReference type="EMBL" id="KAG7353666.1"/>
    </source>
</evidence>
<comment type="caution">
    <text evidence="3">The sequence shown here is derived from an EMBL/GenBank/DDBJ whole genome shotgun (WGS) entry which is preliminary data.</text>
</comment>
<feature type="signal peptide" evidence="2">
    <location>
        <begin position="1"/>
        <end position="20"/>
    </location>
</feature>
<dbReference type="PANTHER" id="PTHR11220">
    <property type="entry name" value="HEME-BINDING PROTEIN-RELATED"/>
    <property type="match status" value="1"/>
</dbReference>
<dbReference type="OrthoDB" id="6424451at2759"/>
<feature type="region of interest" description="Disordered" evidence="1">
    <location>
        <begin position="37"/>
        <end position="75"/>
    </location>
</feature>
<dbReference type="InterPro" id="IPR006917">
    <property type="entry name" value="SOUL_heme-bd"/>
</dbReference>
<gene>
    <name evidence="3" type="ORF">IV203_003021</name>
</gene>
<evidence type="ECO:0000256" key="1">
    <source>
        <dbReference type="SAM" id="MobiDB-lite"/>
    </source>
</evidence>
<dbReference type="Proteomes" id="UP000693970">
    <property type="component" value="Unassembled WGS sequence"/>
</dbReference>
<dbReference type="EMBL" id="JAGRRH010000016">
    <property type="protein sequence ID" value="KAG7353666.1"/>
    <property type="molecule type" value="Genomic_DNA"/>
</dbReference>
<dbReference type="AlphaFoldDB" id="A0A9K3PNX3"/>
<evidence type="ECO:0000256" key="2">
    <source>
        <dbReference type="SAM" id="SignalP"/>
    </source>
</evidence>
<proteinExistence type="predicted"/>
<feature type="chain" id="PRO_5039913966" evidence="2">
    <location>
        <begin position="21"/>
        <end position="441"/>
    </location>
</feature>
<keyword evidence="2" id="KW-0732">Signal</keyword>